<protein>
    <submittedName>
        <fullName evidence="3">Isochorismatase</fullName>
    </submittedName>
</protein>
<dbReference type="InterPro" id="IPR036380">
    <property type="entry name" value="Isochorismatase-like_sf"/>
</dbReference>
<evidence type="ECO:0000256" key="1">
    <source>
        <dbReference type="ARBA" id="ARBA00022801"/>
    </source>
</evidence>
<accession>A0A0Q2XSH2</accession>
<dbReference type="CDD" id="cd01014">
    <property type="entry name" value="nicotinamidase_related"/>
    <property type="match status" value="1"/>
</dbReference>
<proteinExistence type="predicted"/>
<evidence type="ECO:0000259" key="2">
    <source>
        <dbReference type="Pfam" id="PF00857"/>
    </source>
</evidence>
<dbReference type="RefSeq" id="WP_004728015.1">
    <property type="nucleotide sequence ID" value="NZ_CABLCD010000014.1"/>
</dbReference>
<dbReference type="SUPFAM" id="SSF52499">
    <property type="entry name" value="Isochorismatase-like hydrolases"/>
    <property type="match status" value="1"/>
</dbReference>
<dbReference type="InParanoid" id="A0A0Q2XSH2"/>
<dbReference type="Proteomes" id="UP000051221">
    <property type="component" value="Unassembled WGS sequence"/>
</dbReference>
<dbReference type="PANTHER" id="PTHR43540">
    <property type="entry name" value="PEROXYUREIDOACRYLATE/UREIDOACRYLATE AMIDOHYDROLASE-RELATED"/>
    <property type="match status" value="1"/>
</dbReference>
<comment type="caution">
    <text evidence="3">The sequence shown here is derived from an EMBL/GenBank/DDBJ whole genome shotgun (WGS) entry which is preliminary data.</text>
</comment>
<dbReference type="FunCoup" id="A0A0Q2XSH2">
    <property type="interactions" value="150"/>
</dbReference>
<dbReference type="OrthoDB" id="1157330at2"/>
<dbReference type="GO" id="GO:0016787">
    <property type="term" value="F:hydrolase activity"/>
    <property type="evidence" value="ECO:0007669"/>
    <property type="project" value="UniProtKB-KW"/>
</dbReference>
<sequence length="182" mass="20820">MKNKALLIIDVQESLFEPVPKPYAAKDVVHNINTLSHWAREKGYPVIFIQHEEPEYPELKYESEGWQLQHDLNTEEGDLFVRKTTPDSFHHTDLRCLLEEQDIDELVICGYASDFCVDTTTRRAAALGYAIQLATDAHTTHDKPHASAELIRHHHSFVLSHISSFRVPIKAMTTLEICQSTD</sequence>
<dbReference type="GeneID" id="50538108"/>
<organism evidence="3 4">
    <name type="scientific">Vibrio furnissii</name>
    <dbReference type="NCBI Taxonomy" id="29494"/>
    <lineage>
        <taxon>Bacteria</taxon>
        <taxon>Pseudomonadati</taxon>
        <taxon>Pseudomonadota</taxon>
        <taxon>Gammaproteobacteria</taxon>
        <taxon>Vibrionales</taxon>
        <taxon>Vibrionaceae</taxon>
        <taxon>Vibrio</taxon>
    </lineage>
</organism>
<dbReference type="PANTHER" id="PTHR43540:SF14">
    <property type="entry name" value="ISOCHORISMATASE"/>
    <property type="match status" value="1"/>
</dbReference>
<evidence type="ECO:0000313" key="3">
    <source>
        <dbReference type="EMBL" id="KQH84116.1"/>
    </source>
</evidence>
<dbReference type="InterPro" id="IPR000868">
    <property type="entry name" value="Isochorismatase-like_dom"/>
</dbReference>
<keyword evidence="4" id="KW-1185">Reference proteome</keyword>
<dbReference type="Gene3D" id="3.40.50.850">
    <property type="entry name" value="Isochorismatase-like"/>
    <property type="match status" value="1"/>
</dbReference>
<gene>
    <name evidence="3" type="ORF">AMR76_19935</name>
</gene>
<dbReference type="EMBL" id="LKHS01000022">
    <property type="protein sequence ID" value="KQH84116.1"/>
    <property type="molecule type" value="Genomic_DNA"/>
</dbReference>
<feature type="domain" description="Isochorismatase-like" evidence="2">
    <location>
        <begin position="5"/>
        <end position="153"/>
    </location>
</feature>
<dbReference type="AlphaFoldDB" id="A0A0Q2XSH2"/>
<evidence type="ECO:0000313" key="4">
    <source>
        <dbReference type="Proteomes" id="UP000051221"/>
    </source>
</evidence>
<dbReference type="Pfam" id="PF00857">
    <property type="entry name" value="Isochorismatase"/>
    <property type="match status" value="1"/>
</dbReference>
<dbReference type="InterPro" id="IPR050272">
    <property type="entry name" value="Isochorismatase-like_hydrls"/>
</dbReference>
<keyword evidence="1" id="KW-0378">Hydrolase</keyword>
<dbReference type="OMA" id="MQNGVFA"/>
<reference evidence="3 4" key="1">
    <citation type="submission" date="2015-08" db="EMBL/GenBank/DDBJ databases">
        <title>Antibacterial properties of a collection of Vibrionaceae strains.</title>
        <authorList>
            <person name="Giubergia S."/>
        </authorList>
    </citation>
    <scope>NUCLEOTIDE SEQUENCE [LARGE SCALE GENOMIC DNA]</scope>
    <source>
        <strain evidence="3 4">S0821</strain>
    </source>
</reference>
<name>A0A0Q2XSH2_VIBFU</name>